<dbReference type="STRING" id="693977.Deipr_1480"/>
<keyword evidence="3" id="KW-1185">Reference proteome</keyword>
<dbReference type="AlphaFoldDB" id="F0RJQ0"/>
<dbReference type="Gene3D" id="3.60.40.10">
    <property type="entry name" value="PPM-type phosphatase domain"/>
    <property type="match status" value="1"/>
</dbReference>
<dbReference type="SUPFAM" id="SSF81606">
    <property type="entry name" value="PP2C-like"/>
    <property type="match status" value="1"/>
</dbReference>
<dbReference type="EMBL" id="CP002536">
    <property type="protein sequence ID" value="ADY26620.1"/>
    <property type="molecule type" value="Genomic_DNA"/>
</dbReference>
<dbReference type="eggNOG" id="COG0631">
    <property type="taxonomic scope" value="Bacteria"/>
</dbReference>
<proteinExistence type="predicted"/>
<dbReference type="InterPro" id="IPR001932">
    <property type="entry name" value="PPM-type_phosphatase-like_dom"/>
</dbReference>
<organism evidence="2 3">
    <name type="scientific">Deinococcus proteolyticus (strain ATCC 35074 / DSM 20540 / JCM 6276 / NBRC 101906 / NCIMB 13154 / VKM Ac-1939 / CCM 2703 / MRP)</name>
    <dbReference type="NCBI Taxonomy" id="693977"/>
    <lineage>
        <taxon>Bacteria</taxon>
        <taxon>Thermotogati</taxon>
        <taxon>Deinococcota</taxon>
        <taxon>Deinococci</taxon>
        <taxon>Deinococcales</taxon>
        <taxon>Deinococcaceae</taxon>
        <taxon>Deinococcus</taxon>
    </lineage>
</organism>
<evidence type="ECO:0000259" key="1">
    <source>
        <dbReference type="Pfam" id="PF13672"/>
    </source>
</evidence>
<protein>
    <submittedName>
        <fullName evidence="2">Serine/threonine phosphoprotein phosphatase</fullName>
    </submittedName>
</protein>
<dbReference type="Pfam" id="PF13672">
    <property type="entry name" value="PP2C_2"/>
    <property type="match status" value="1"/>
</dbReference>
<name>F0RJQ0_DEIPM</name>
<accession>F0RJQ0</accession>
<feature type="domain" description="PPM-type phosphatase" evidence="1">
    <location>
        <begin position="12"/>
        <end position="229"/>
    </location>
</feature>
<dbReference type="RefSeq" id="WP_013615228.1">
    <property type="nucleotide sequence ID" value="NC_015161.1"/>
</dbReference>
<gene>
    <name evidence="2" type="ordered locus">Deipr_1480</name>
</gene>
<dbReference type="Proteomes" id="UP000007718">
    <property type="component" value="Chromosome"/>
</dbReference>
<reference evidence="2 3" key="2">
    <citation type="journal article" date="2012" name="Stand. Genomic Sci.">
        <title>Complete genome sequence of the orange-red pigmented, radioresistant Deinococcus proteolyticus type strain (MRP(T)).</title>
        <authorList>
            <person name="Copeland A."/>
            <person name="Zeytun A."/>
            <person name="Yassawong M."/>
            <person name="Nolan M."/>
            <person name="Lucas S."/>
            <person name="Hammon N."/>
            <person name="Deshpande S."/>
            <person name="Cheng J.F."/>
            <person name="Han C."/>
            <person name="Tapia R."/>
            <person name="Goodwin L.A."/>
            <person name="Pitluck S."/>
            <person name="Mavromatis K."/>
            <person name="Liolios K."/>
            <person name="Pagani I."/>
            <person name="Ivanova N."/>
            <person name="Mikhailova N."/>
            <person name="Pati A."/>
            <person name="Chen A."/>
            <person name="Palaniappan K."/>
            <person name="Land M."/>
            <person name="Hauser L."/>
            <person name="Jeffries C.D."/>
            <person name="Brambilla E.M."/>
            <person name="Rohde M."/>
            <person name="Sikorski J."/>
            <person name="Pukall R."/>
            <person name="Goker M."/>
            <person name="Detter J.C."/>
            <person name="Woyke T."/>
            <person name="Bristow J."/>
            <person name="Eisen J.A."/>
            <person name="Markowitz V."/>
            <person name="Hugenholtz P."/>
            <person name="Kyrpides N.C."/>
            <person name="Klenk H.P."/>
            <person name="Lapidus A."/>
        </authorList>
    </citation>
    <scope>NUCLEOTIDE SEQUENCE [LARGE SCALE GENOMIC DNA]</scope>
    <source>
        <strain evidence="3">ATCC 35074 / DSM 20540 / JCM 6276 / NBRC 101906 / NCIMB 13154 / VKM Ac-1939 / CCM 2703 / MRP</strain>
    </source>
</reference>
<evidence type="ECO:0000313" key="3">
    <source>
        <dbReference type="Proteomes" id="UP000007718"/>
    </source>
</evidence>
<evidence type="ECO:0000313" key="2">
    <source>
        <dbReference type="EMBL" id="ADY26620.1"/>
    </source>
</evidence>
<sequence length="274" mass="29790">MSNWRYISASEIGTGHLATAQPCQDNHKVALIPTGSDEDLLLLVAADGAGSADLSDKGSALVCEAAVTWLIKNLSSGEMDFSELNGSQLMTELVNILEGYLSDHHPDSSQRDLACTLNVAAILPTKAWFLQVGDGAIVVQTADEKLKTVFWPDNGEYANQTFFVTDVPEDHVHVRVIEGEILRISMMTDGLTSLALLMQTQSVHAPFFNAMFGGVEKLGHSKGEDWERLEQGLRQFLNSPAVNSRTSDDKTLILASRLPLTPIPAEAKEENDPV</sequence>
<dbReference type="HOGENOM" id="CLU_066842_1_1_0"/>
<dbReference type="InterPro" id="IPR036457">
    <property type="entry name" value="PPM-type-like_dom_sf"/>
</dbReference>
<dbReference type="KEGG" id="dpt:Deipr_1480"/>
<reference evidence="3" key="1">
    <citation type="submission" date="2011-02" db="EMBL/GenBank/DDBJ databases">
        <title>The complete sequence of chromosome of Deinococcus proteolyticus DSM 20540.</title>
        <authorList>
            <consortium name="US DOE Joint Genome Institute (JGI-PGF)"/>
            <person name="Lucas S."/>
            <person name="Copeland A."/>
            <person name="Lapidus A."/>
            <person name="Bruce D."/>
            <person name="Goodwin L."/>
            <person name="Pitluck S."/>
            <person name="Kyrpides N."/>
            <person name="Mavromatis K."/>
            <person name="Pagani I."/>
            <person name="Ivanova N."/>
            <person name="Ovchinnikova G."/>
            <person name="Zeytun A."/>
            <person name="Detter J.C."/>
            <person name="Han C."/>
            <person name="Land M."/>
            <person name="Hauser L."/>
            <person name="Markowitz V."/>
            <person name="Cheng J.-F."/>
            <person name="Hugenholtz P."/>
            <person name="Woyke T."/>
            <person name="Wu D."/>
            <person name="Pukall R."/>
            <person name="Steenblock K."/>
            <person name="Brambilla E."/>
            <person name="Klenk H.-P."/>
            <person name="Eisen J.A."/>
        </authorList>
    </citation>
    <scope>NUCLEOTIDE SEQUENCE [LARGE SCALE GENOMIC DNA]</scope>
    <source>
        <strain evidence="3">ATCC 35074 / DSM 20540 / JCM 6276 / NBRC 101906 / NCIMB 13154 / VKM Ac-1939 / CCM 2703 / MRP</strain>
    </source>
</reference>